<organism evidence="2 3">
    <name type="scientific">Dillenia turbinata</name>
    <dbReference type="NCBI Taxonomy" id="194707"/>
    <lineage>
        <taxon>Eukaryota</taxon>
        <taxon>Viridiplantae</taxon>
        <taxon>Streptophyta</taxon>
        <taxon>Embryophyta</taxon>
        <taxon>Tracheophyta</taxon>
        <taxon>Spermatophyta</taxon>
        <taxon>Magnoliopsida</taxon>
        <taxon>eudicotyledons</taxon>
        <taxon>Gunneridae</taxon>
        <taxon>Pentapetalae</taxon>
        <taxon>Dilleniales</taxon>
        <taxon>Dilleniaceae</taxon>
        <taxon>Dillenia</taxon>
    </lineage>
</organism>
<evidence type="ECO:0000256" key="1">
    <source>
        <dbReference type="SAM" id="MobiDB-lite"/>
    </source>
</evidence>
<feature type="region of interest" description="Disordered" evidence="1">
    <location>
        <begin position="87"/>
        <end position="110"/>
    </location>
</feature>
<sequence>MASSISLLLPITDVDPHVTPLFPLPTHFNLAVDVAGKSSPEKYGVAEIGTTAAASTTAGISPEELLVVEKSPEELVVLRESSGLRKEEIPELADKESESGNGDTLRRSSSSWESIPIQTVGSPPVPWYRPCLQCIQLTIVVRFVWKVSARAQLGDKSHVATSTILIAYQLGSLVTILALSAGAESPATTTGSKL</sequence>
<name>A0AAN8W407_9MAGN</name>
<evidence type="ECO:0000313" key="3">
    <source>
        <dbReference type="Proteomes" id="UP001370490"/>
    </source>
</evidence>
<dbReference type="EMBL" id="JBAMMX010000003">
    <property type="protein sequence ID" value="KAK6944920.1"/>
    <property type="molecule type" value="Genomic_DNA"/>
</dbReference>
<dbReference type="Proteomes" id="UP001370490">
    <property type="component" value="Unassembled WGS sequence"/>
</dbReference>
<evidence type="ECO:0000313" key="2">
    <source>
        <dbReference type="EMBL" id="KAK6944920.1"/>
    </source>
</evidence>
<proteinExistence type="predicted"/>
<feature type="compositionally biased region" description="Basic and acidic residues" evidence="1">
    <location>
        <begin position="87"/>
        <end position="98"/>
    </location>
</feature>
<dbReference type="AlphaFoldDB" id="A0AAN8W407"/>
<reference evidence="2 3" key="1">
    <citation type="submission" date="2023-12" db="EMBL/GenBank/DDBJ databases">
        <title>A high-quality genome assembly for Dillenia turbinata (Dilleniales).</title>
        <authorList>
            <person name="Chanderbali A."/>
        </authorList>
    </citation>
    <scope>NUCLEOTIDE SEQUENCE [LARGE SCALE GENOMIC DNA]</scope>
    <source>
        <strain evidence="2">LSX21</strain>
        <tissue evidence="2">Leaf</tissue>
    </source>
</reference>
<feature type="compositionally biased region" description="Polar residues" evidence="1">
    <location>
        <begin position="99"/>
        <end position="110"/>
    </location>
</feature>
<protein>
    <submittedName>
        <fullName evidence="2">Uncharacterized protein</fullName>
    </submittedName>
</protein>
<gene>
    <name evidence="2" type="ORF">RJ641_026022</name>
</gene>
<accession>A0AAN8W407</accession>
<comment type="caution">
    <text evidence="2">The sequence shown here is derived from an EMBL/GenBank/DDBJ whole genome shotgun (WGS) entry which is preliminary data.</text>
</comment>
<keyword evidence="3" id="KW-1185">Reference proteome</keyword>